<sequence>MEITSNAVISLIVKSGPFARFILLLISFFSVLTVGVFIYKFRAYKAALEKNRRFYATFTKTQKLTDLQINPDRGARGTLEEIATIGLAEYNRLLETVMAHQDSTISNFFLETQFSIIKDNLEKGASEAVQKADRYLVTLAITSSTCPLLGLLGTVWGIMHAFSDIGSKGTASLNVVAPGIAEALITTVWGIGVAIPALVAYNAFANRNRSIESEAYDFSAHLLNRIKIDFFELMYKREAKRGS</sequence>
<dbReference type="InterPro" id="IPR050790">
    <property type="entry name" value="ExbB/TolQ_transport"/>
</dbReference>
<dbReference type="InterPro" id="IPR002898">
    <property type="entry name" value="MotA_ExbB_proton_chnl"/>
</dbReference>
<evidence type="ECO:0000256" key="6">
    <source>
        <dbReference type="RuleBase" id="RU004057"/>
    </source>
</evidence>
<accession>A0A1F7F4M7</accession>
<keyword evidence="3 7" id="KW-0812">Transmembrane</keyword>
<comment type="subcellular location">
    <subcellularLocation>
        <location evidence="1">Cell membrane</location>
        <topology evidence="1">Multi-pass membrane protein</topology>
    </subcellularLocation>
    <subcellularLocation>
        <location evidence="6">Membrane</location>
        <topology evidence="6">Multi-pass membrane protein</topology>
    </subcellularLocation>
</comment>
<dbReference type="GO" id="GO:0017038">
    <property type="term" value="P:protein import"/>
    <property type="evidence" value="ECO:0007669"/>
    <property type="project" value="TreeGrafter"/>
</dbReference>
<feature type="transmembrane region" description="Helical" evidence="7">
    <location>
        <begin position="135"/>
        <end position="159"/>
    </location>
</feature>
<keyword evidence="4 7" id="KW-1133">Transmembrane helix</keyword>
<proteinExistence type="inferred from homology"/>
<comment type="caution">
    <text evidence="9">The sequence shown here is derived from an EMBL/GenBank/DDBJ whole genome shotgun (WGS) entry which is preliminary data.</text>
</comment>
<comment type="similarity">
    <text evidence="6">Belongs to the exbB/tolQ family.</text>
</comment>
<evidence type="ECO:0000256" key="3">
    <source>
        <dbReference type="ARBA" id="ARBA00022692"/>
    </source>
</evidence>
<evidence type="ECO:0000256" key="4">
    <source>
        <dbReference type="ARBA" id="ARBA00022989"/>
    </source>
</evidence>
<keyword evidence="6" id="KW-0813">Transport</keyword>
<dbReference type="GO" id="GO:0005886">
    <property type="term" value="C:plasma membrane"/>
    <property type="evidence" value="ECO:0007669"/>
    <property type="project" value="UniProtKB-SubCell"/>
</dbReference>
<feature type="domain" description="MotA/TolQ/ExbB proton channel" evidence="8">
    <location>
        <begin position="113"/>
        <end position="213"/>
    </location>
</feature>
<name>A0A1F7F4M7_UNCRA</name>
<reference evidence="9 10" key="1">
    <citation type="journal article" date="2016" name="Nat. Commun.">
        <title>Thousands of microbial genomes shed light on interconnected biogeochemical processes in an aquifer system.</title>
        <authorList>
            <person name="Anantharaman K."/>
            <person name="Brown C.T."/>
            <person name="Hug L.A."/>
            <person name="Sharon I."/>
            <person name="Castelle C.J."/>
            <person name="Probst A.J."/>
            <person name="Thomas B.C."/>
            <person name="Singh A."/>
            <person name="Wilkins M.J."/>
            <person name="Karaoz U."/>
            <person name="Brodie E.L."/>
            <person name="Williams K.H."/>
            <person name="Hubbard S.S."/>
            <person name="Banfield J.F."/>
        </authorList>
    </citation>
    <scope>NUCLEOTIDE SEQUENCE [LARGE SCALE GENOMIC DNA]</scope>
</reference>
<feature type="transmembrane region" description="Helical" evidence="7">
    <location>
        <begin position="179"/>
        <end position="201"/>
    </location>
</feature>
<evidence type="ECO:0000256" key="2">
    <source>
        <dbReference type="ARBA" id="ARBA00022475"/>
    </source>
</evidence>
<protein>
    <recommendedName>
        <fullName evidence="8">MotA/TolQ/ExbB proton channel domain-containing protein</fullName>
    </recommendedName>
</protein>
<dbReference type="EMBL" id="MFYX01000125">
    <property type="protein sequence ID" value="OGK01487.1"/>
    <property type="molecule type" value="Genomic_DNA"/>
</dbReference>
<evidence type="ECO:0000259" key="8">
    <source>
        <dbReference type="Pfam" id="PF01618"/>
    </source>
</evidence>
<keyword evidence="5 7" id="KW-0472">Membrane</keyword>
<organism evidence="9 10">
    <name type="scientific">Candidatus Raymondbacteria bacterium RIFOXYD12_FULL_49_13</name>
    <dbReference type="NCBI Taxonomy" id="1817890"/>
    <lineage>
        <taxon>Bacteria</taxon>
        <taxon>Raymondiibacteriota</taxon>
    </lineage>
</organism>
<evidence type="ECO:0000256" key="5">
    <source>
        <dbReference type="ARBA" id="ARBA00023136"/>
    </source>
</evidence>
<dbReference type="PANTHER" id="PTHR30625:SF3">
    <property type="entry name" value="TOL-PAL SYSTEM PROTEIN TOLQ"/>
    <property type="match status" value="1"/>
</dbReference>
<feature type="transmembrane region" description="Helical" evidence="7">
    <location>
        <begin position="18"/>
        <end position="39"/>
    </location>
</feature>
<dbReference type="Pfam" id="PF01618">
    <property type="entry name" value="MotA_ExbB"/>
    <property type="match status" value="1"/>
</dbReference>
<keyword evidence="6" id="KW-0653">Protein transport</keyword>
<dbReference type="Proteomes" id="UP000179243">
    <property type="component" value="Unassembled WGS sequence"/>
</dbReference>
<evidence type="ECO:0000256" key="1">
    <source>
        <dbReference type="ARBA" id="ARBA00004651"/>
    </source>
</evidence>
<dbReference type="PANTHER" id="PTHR30625">
    <property type="entry name" value="PROTEIN TOLQ"/>
    <property type="match status" value="1"/>
</dbReference>
<keyword evidence="2" id="KW-1003">Cell membrane</keyword>
<gene>
    <name evidence="9" type="ORF">A2519_19385</name>
</gene>
<dbReference type="AlphaFoldDB" id="A0A1F7F4M7"/>
<evidence type="ECO:0000256" key="7">
    <source>
        <dbReference type="SAM" id="Phobius"/>
    </source>
</evidence>
<evidence type="ECO:0000313" key="10">
    <source>
        <dbReference type="Proteomes" id="UP000179243"/>
    </source>
</evidence>
<evidence type="ECO:0000313" key="9">
    <source>
        <dbReference type="EMBL" id="OGK01487.1"/>
    </source>
</evidence>